<gene>
    <name evidence="1" type="ORF">WJU22_26955</name>
</gene>
<dbReference type="EMBL" id="CP150096">
    <property type="protein sequence ID" value="WZN46530.1"/>
    <property type="molecule type" value="Genomic_DNA"/>
</dbReference>
<proteinExistence type="predicted"/>
<accession>A0ABZ2Z2M0</accession>
<dbReference type="PROSITE" id="PS51257">
    <property type="entry name" value="PROKAR_LIPOPROTEIN"/>
    <property type="match status" value="1"/>
</dbReference>
<name>A0ABZ2Z2M0_9BACT</name>
<dbReference type="Proteomes" id="UP001449657">
    <property type="component" value="Chromosome"/>
</dbReference>
<keyword evidence="2" id="KW-1185">Reference proteome</keyword>
<evidence type="ECO:0008006" key="3">
    <source>
        <dbReference type="Google" id="ProtNLM"/>
    </source>
</evidence>
<evidence type="ECO:0000313" key="2">
    <source>
        <dbReference type="Proteomes" id="UP001449657"/>
    </source>
</evidence>
<sequence length="115" mass="12705">MKFGRMLFFAAAMLMIGSSCKKSEQIPTLDHSLQFSETYCNDPWSNDIQRTDPDFLKKLDAWLEAKTGVAIPEPLLKFHPGNAGTCSACTCKTGNVLTIWLPKGVDAKFTALGFK</sequence>
<protein>
    <recommendedName>
        <fullName evidence="3">Lipoprotein</fullName>
    </recommendedName>
</protein>
<organism evidence="1 2">
    <name type="scientific">Chitinophaga caseinilytica</name>
    <dbReference type="NCBI Taxonomy" id="2267521"/>
    <lineage>
        <taxon>Bacteria</taxon>
        <taxon>Pseudomonadati</taxon>
        <taxon>Bacteroidota</taxon>
        <taxon>Chitinophagia</taxon>
        <taxon>Chitinophagales</taxon>
        <taxon>Chitinophagaceae</taxon>
        <taxon>Chitinophaga</taxon>
    </lineage>
</organism>
<dbReference type="RefSeq" id="WP_341841227.1">
    <property type="nucleotide sequence ID" value="NZ_CP149792.1"/>
</dbReference>
<reference evidence="1 2" key="1">
    <citation type="submission" date="2024-03" db="EMBL/GenBank/DDBJ databases">
        <title>Chitinophaga caseinilytica sp. nov., a casein hydrolysing bacterium isolated from forest soil.</title>
        <authorList>
            <person name="Lee D.S."/>
            <person name="Han D.M."/>
            <person name="Baek J.H."/>
            <person name="Choi D.G."/>
            <person name="Jeon J.H."/>
            <person name="Jeon C.O."/>
        </authorList>
    </citation>
    <scope>NUCLEOTIDE SEQUENCE [LARGE SCALE GENOMIC DNA]</scope>
    <source>
        <strain evidence="1 2">KACC 19118</strain>
    </source>
</reference>
<evidence type="ECO:0000313" key="1">
    <source>
        <dbReference type="EMBL" id="WZN46530.1"/>
    </source>
</evidence>